<proteinExistence type="predicted"/>
<keyword evidence="2" id="KW-1185">Reference proteome</keyword>
<evidence type="ECO:0000313" key="2">
    <source>
        <dbReference type="Proteomes" id="UP001430701"/>
    </source>
</evidence>
<evidence type="ECO:0000313" key="1">
    <source>
        <dbReference type="EMBL" id="MCD8474015.1"/>
    </source>
</evidence>
<organism evidence="1 2">
    <name type="scientific">Xylella taiwanensis</name>
    <dbReference type="NCBI Taxonomy" id="1444770"/>
    <lineage>
        <taxon>Bacteria</taxon>
        <taxon>Pseudomonadati</taxon>
        <taxon>Pseudomonadota</taxon>
        <taxon>Gammaproteobacteria</taxon>
        <taxon>Lysobacterales</taxon>
        <taxon>Lysobacteraceae</taxon>
        <taxon>Xylella</taxon>
    </lineage>
</organism>
<reference evidence="1" key="1">
    <citation type="submission" date="2021-11" db="EMBL/GenBank/DDBJ databases">
        <title>Genome sequence of Xylella taiwanensis PLS432.</title>
        <authorList>
            <person name="Weng L.-W."/>
            <person name="Su C.-C."/>
            <person name="Tsai C.-W."/>
            <person name="Kuo C.-H."/>
        </authorList>
    </citation>
    <scope>NUCLEOTIDE SEQUENCE</scope>
    <source>
        <strain evidence="1">PLS432</strain>
    </source>
</reference>
<name>A0ABS8TYN0_9GAMM</name>
<dbReference type="Pfam" id="PF12472">
    <property type="entry name" value="DUF3693"/>
    <property type="match status" value="1"/>
</dbReference>
<protein>
    <submittedName>
        <fullName evidence="1">DUF3693 domain-containing protein</fullName>
    </submittedName>
</protein>
<sequence length="109" mass="11953">MAAINLAKEDPALAVLIRQESAESETEKKGWSTLWQRLSAATNVAMAASANEAMREEMLVGRAGIEPATSGLKVRQSEGTLKTLWERLRNSFCISRKMTGRQVSIAAHH</sequence>
<dbReference type="Proteomes" id="UP001430701">
    <property type="component" value="Unassembled WGS sequence"/>
</dbReference>
<comment type="caution">
    <text evidence="1">The sequence shown here is derived from an EMBL/GenBank/DDBJ whole genome shotgun (WGS) entry which is preliminary data.</text>
</comment>
<accession>A0ABS8TYN0</accession>
<gene>
    <name evidence="1" type="ORF">LPH55_11240</name>
</gene>
<dbReference type="EMBL" id="JAJPPU010000003">
    <property type="protein sequence ID" value="MCD8474015.1"/>
    <property type="molecule type" value="Genomic_DNA"/>
</dbReference>
<dbReference type="InterPro" id="IPR021096">
    <property type="entry name" value="Vibrio_phage_VSK_Orf152"/>
</dbReference>